<protein>
    <recommendedName>
        <fullName evidence="3">DUF7788 domain-containing protein</fullName>
    </recommendedName>
</protein>
<feature type="region of interest" description="Disordered" evidence="1">
    <location>
        <begin position="104"/>
        <end position="126"/>
    </location>
</feature>
<reference evidence="4" key="1">
    <citation type="submission" date="2022-12" db="EMBL/GenBank/DDBJ databases">
        <title>Draft genome assemblies for two species of Escallonia (Escalloniales).</title>
        <authorList>
            <person name="Chanderbali A."/>
            <person name="Dervinis C."/>
            <person name="Anghel I."/>
            <person name="Soltis D."/>
            <person name="Soltis P."/>
            <person name="Zapata F."/>
        </authorList>
    </citation>
    <scope>NUCLEOTIDE SEQUENCE</scope>
    <source>
        <strain evidence="4">UCBG92.1500</strain>
        <tissue evidence="4">Leaf</tissue>
    </source>
</reference>
<evidence type="ECO:0000313" key="5">
    <source>
        <dbReference type="Proteomes" id="UP001187471"/>
    </source>
</evidence>
<dbReference type="InterPro" id="IPR056690">
    <property type="entry name" value="DUF7788"/>
</dbReference>
<proteinExistence type="predicted"/>
<feature type="signal peptide" evidence="2">
    <location>
        <begin position="1"/>
        <end position="23"/>
    </location>
</feature>
<feature type="domain" description="DUF7788" evidence="3">
    <location>
        <begin position="133"/>
        <end position="257"/>
    </location>
</feature>
<dbReference type="AlphaFoldDB" id="A0AA88U2H2"/>
<name>A0AA88U2H2_9ASTE</name>
<evidence type="ECO:0000313" key="4">
    <source>
        <dbReference type="EMBL" id="KAK2969553.1"/>
    </source>
</evidence>
<evidence type="ECO:0000259" key="3">
    <source>
        <dbReference type="Pfam" id="PF25043"/>
    </source>
</evidence>
<dbReference type="Pfam" id="PF25043">
    <property type="entry name" value="DUF7788"/>
    <property type="match status" value="1"/>
</dbReference>
<sequence>MASYIIPATLVLMWVFSSSSSLAKPKSDIIALRNCDRATPSCSSRVRHGDRRPPQAELRREAVEALPVLAIRRGRFLDAEPPVAEPEPLERRRRGERPPFQQGLLCHEVAPPGPAPAPPRSGQQPLLSQCPFGVPMEVSVVLRVLISELSEEPWKGKLITFSADPELQKLEGDTLLAKTEFVRKMEWGMNTDFEKVFDRILEIATEGELSEDQMIKRVFVFSDVEFDVASQNPWETDYQAIQRKFGEKGYQSVSEIVIQEARLPAPYLVLRGYYQGLSSSAVQMYCALKEQYTSALDLLLNVFSCPNGLKHQVITIDTWIHVYFLNADMTLKHAHYCRHCGPKRGRWISA</sequence>
<feature type="chain" id="PRO_5041645000" description="DUF7788 domain-containing protein" evidence="2">
    <location>
        <begin position="24"/>
        <end position="350"/>
    </location>
</feature>
<evidence type="ECO:0000256" key="2">
    <source>
        <dbReference type="SAM" id="SignalP"/>
    </source>
</evidence>
<dbReference type="EMBL" id="JAVXUO010002796">
    <property type="protein sequence ID" value="KAK2969553.1"/>
    <property type="molecule type" value="Genomic_DNA"/>
</dbReference>
<dbReference type="InterPro" id="IPR011205">
    <property type="entry name" value="UCP015417_vWA"/>
</dbReference>
<dbReference type="PANTHER" id="PTHR31373">
    <property type="entry name" value="OS06G0652100 PROTEIN"/>
    <property type="match status" value="1"/>
</dbReference>
<organism evidence="4 5">
    <name type="scientific">Escallonia rubra</name>
    <dbReference type="NCBI Taxonomy" id="112253"/>
    <lineage>
        <taxon>Eukaryota</taxon>
        <taxon>Viridiplantae</taxon>
        <taxon>Streptophyta</taxon>
        <taxon>Embryophyta</taxon>
        <taxon>Tracheophyta</taxon>
        <taxon>Spermatophyta</taxon>
        <taxon>Magnoliopsida</taxon>
        <taxon>eudicotyledons</taxon>
        <taxon>Gunneridae</taxon>
        <taxon>Pentapetalae</taxon>
        <taxon>asterids</taxon>
        <taxon>campanulids</taxon>
        <taxon>Escalloniales</taxon>
        <taxon>Escalloniaceae</taxon>
        <taxon>Escallonia</taxon>
    </lineage>
</organism>
<keyword evidence="5" id="KW-1185">Reference proteome</keyword>
<evidence type="ECO:0000256" key="1">
    <source>
        <dbReference type="SAM" id="MobiDB-lite"/>
    </source>
</evidence>
<dbReference type="PANTHER" id="PTHR31373:SF27">
    <property type="entry name" value="TROVE DOMAIN-CONTAINING PROTEIN"/>
    <property type="match status" value="1"/>
</dbReference>
<gene>
    <name evidence="4" type="ORF">RJ640_023905</name>
</gene>
<comment type="caution">
    <text evidence="4">The sequence shown here is derived from an EMBL/GenBank/DDBJ whole genome shotgun (WGS) entry which is preliminary data.</text>
</comment>
<accession>A0AA88U2H2</accession>
<keyword evidence="2" id="KW-0732">Signal</keyword>
<dbReference type="Proteomes" id="UP001187471">
    <property type="component" value="Unassembled WGS sequence"/>
</dbReference>